<name>A0A2X0XKF9_9BACI</name>
<dbReference type="EMBL" id="UAQE01000001">
    <property type="protein sequence ID" value="SPT98356.1"/>
    <property type="molecule type" value="Genomic_DNA"/>
</dbReference>
<accession>A0A2X0XKF9</accession>
<organism evidence="1 2">
    <name type="scientific">Lysinibacillus capsici</name>
    <dbReference type="NCBI Taxonomy" id="2115968"/>
    <lineage>
        <taxon>Bacteria</taxon>
        <taxon>Bacillati</taxon>
        <taxon>Bacillota</taxon>
        <taxon>Bacilli</taxon>
        <taxon>Bacillales</taxon>
        <taxon>Bacillaceae</taxon>
        <taxon>Lysinibacillus</taxon>
    </lineage>
</organism>
<proteinExistence type="predicted"/>
<protein>
    <submittedName>
        <fullName evidence="1">Bacteriophage-like protein</fullName>
    </submittedName>
</protein>
<dbReference type="AlphaFoldDB" id="A0A2X0XKF9"/>
<evidence type="ECO:0000313" key="1">
    <source>
        <dbReference type="EMBL" id="SPT98356.1"/>
    </source>
</evidence>
<evidence type="ECO:0000313" key="2">
    <source>
        <dbReference type="Proteomes" id="UP000251431"/>
    </source>
</evidence>
<dbReference type="Proteomes" id="UP000251431">
    <property type="component" value="Unassembled WGS sequence"/>
</dbReference>
<reference evidence="1 2" key="1">
    <citation type="submission" date="2018-06" db="EMBL/GenBank/DDBJ databases">
        <authorList>
            <consortium name="Pathogen Informatics"/>
            <person name="Doyle S."/>
        </authorList>
    </citation>
    <scope>NUCLEOTIDE SEQUENCE [LARGE SCALE GENOMIC DNA]</scope>
    <source>
        <strain evidence="1 2">NCTC7582</strain>
    </source>
</reference>
<sequence length="169" mass="19148">MGTAVGEIMKGLRGDNTQLQWGIDMGVVRETVSKYETGRSKVPADISRKMMNKYDDPKFAITIQQEYTGTGPRWLDGPNVDLHRCSVRDKTIEELEEALVAIKKTSMSKPAFALTPQEREEHKKTLEEIVELVTAATKYIAVGTDYIGISYLGVWNEHYNYLQQEGFIK</sequence>
<gene>
    <name evidence="1" type="ORF">NCTC7582_01616</name>
</gene>